<comment type="caution">
    <text evidence="4">The sequence shown here is derived from an EMBL/GenBank/DDBJ whole genome shotgun (WGS) entry which is preliminary data.</text>
</comment>
<keyword evidence="1" id="KW-0732">Signal</keyword>
<dbReference type="InterPro" id="IPR028994">
    <property type="entry name" value="Integrin_alpha_N"/>
</dbReference>
<accession>A0ABW7SXS6</accession>
<dbReference type="Proteomes" id="UP001611075">
    <property type="component" value="Unassembled WGS sequence"/>
</dbReference>
<dbReference type="Pfam" id="PF26571">
    <property type="entry name" value="VldE"/>
    <property type="match status" value="1"/>
</dbReference>
<dbReference type="Pfam" id="PF14517">
    <property type="entry name" value="Tachylectin"/>
    <property type="match status" value="1"/>
</dbReference>
<name>A0ABW7SXS6_9ACTN</name>
<feature type="domain" description="Tachylectin 2" evidence="2">
    <location>
        <begin position="217"/>
        <end position="365"/>
    </location>
</feature>
<protein>
    <submittedName>
        <fullName evidence="4">Tachylectin-related carbohydrate-binding protein</fullName>
    </submittedName>
</protein>
<evidence type="ECO:0000259" key="3">
    <source>
        <dbReference type="Pfam" id="PF26571"/>
    </source>
</evidence>
<gene>
    <name evidence="4" type="ORF">ACH4OY_31095</name>
</gene>
<dbReference type="EMBL" id="JBIRPU010000045">
    <property type="protein sequence ID" value="MFI0797092.1"/>
    <property type="molecule type" value="Genomic_DNA"/>
</dbReference>
<evidence type="ECO:0000313" key="5">
    <source>
        <dbReference type="Proteomes" id="UP001611075"/>
    </source>
</evidence>
<dbReference type="InterPro" id="IPR023294">
    <property type="entry name" value="Tachylectin2"/>
</dbReference>
<evidence type="ECO:0000256" key="1">
    <source>
        <dbReference type="SAM" id="SignalP"/>
    </source>
</evidence>
<proteinExistence type="predicted"/>
<keyword evidence="5" id="KW-1185">Reference proteome</keyword>
<dbReference type="PANTHER" id="PTHR44103">
    <property type="entry name" value="PROPROTEIN CONVERTASE P"/>
    <property type="match status" value="1"/>
</dbReference>
<evidence type="ECO:0000259" key="2">
    <source>
        <dbReference type="Pfam" id="PF14517"/>
    </source>
</evidence>
<feature type="non-terminal residue" evidence="4">
    <location>
        <position position="378"/>
    </location>
</feature>
<sequence length="378" mass="41313">MRALSRKYLTAALAALMVATGMVAVSAGPAAAAPVTPIFGQDIEDYADYDAQDSCDSTAKPGVVDFMNLLNGTYGVHAGTENIGRACGGSTSEHKEGRALDYMLDVNNSTQRGYANEIINWLLATDQYGNHHALMRRFGIMYIIYNRQIISSYRIADGWRPYSCNGEPGDCHTNHIHFSFGWPGARRETSWWTNRLAGGGSLSDVSGDGYADLLATKPDGTLHYYSNNINTNPDNRPYTDGRQIGTGWNGFNRIMSGDITGDAHADLIATKPDGTLWYYGNNINTNPDNRPYGDGRQIGTGWNQYNRLFLADVSGDGYADLLATKPDGTLHYYSNNINTNPDNRPYGDGRQIGTGWNQYNRIMAGDVTGDAHADLVAT</sequence>
<feature type="signal peptide" evidence="1">
    <location>
        <begin position="1"/>
        <end position="32"/>
    </location>
</feature>
<dbReference type="PANTHER" id="PTHR44103:SF1">
    <property type="entry name" value="PROPROTEIN CONVERTASE P"/>
    <property type="match status" value="1"/>
</dbReference>
<dbReference type="Gene3D" id="2.115.10.10">
    <property type="entry name" value="Tachylectin 2"/>
    <property type="match status" value="1"/>
</dbReference>
<dbReference type="InterPro" id="IPR058593">
    <property type="entry name" value="ARB_07466-like_C"/>
</dbReference>
<feature type="chain" id="PRO_5045223437" evidence="1">
    <location>
        <begin position="33"/>
        <end position="378"/>
    </location>
</feature>
<evidence type="ECO:0000313" key="4">
    <source>
        <dbReference type="EMBL" id="MFI0797092.1"/>
    </source>
</evidence>
<dbReference type="RefSeq" id="WP_396685795.1">
    <property type="nucleotide sequence ID" value="NZ_JBIRPU010000045.1"/>
</dbReference>
<feature type="domain" description="ARB-07466-like C-terminal" evidence="3">
    <location>
        <begin position="58"/>
        <end position="172"/>
    </location>
</feature>
<reference evidence="4 5" key="1">
    <citation type="submission" date="2024-10" db="EMBL/GenBank/DDBJ databases">
        <title>The Natural Products Discovery Center: Release of the First 8490 Sequenced Strains for Exploring Actinobacteria Biosynthetic Diversity.</title>
        <authorList>
            <person name="Kalkreuter E."/>
            <person name="Kautsar S.A."/>
            <person name="Yang D."/>
            <person name="Bader C.D."/>
            <person name="Teijaro C.N."/>
            <person name="Fluegel L."/>
            <person name="Davis C.M."/>
            <person name="Simpson J.R."/>
            <person name="Lauterbach L."/>
            <person name="Steele A.D."/>
            <person name="Gui C."/>
            <person name="Meng S."/>
            <person name="Li G."/>
            <person name="Viehrig K."/>
            <person name="Ye F."/>
            <person name="Su P."/>
            <person name="Kiefer A.F."/>
            <person name="Nichols A."/>
            <person name="Cepeda A.J."/>
            <person name="Yan W."/>
            <person name="Fan B."/>
            <person name="Jiang Y."/>
            <person name="Adhikari A."/>
            <person name="Zheng C.-J."/>
            <person name="Schuster L."/>
            <person name="Cowan T.M."/>
            <person name="Smanski M.J."/>
            <person name="Chevrette M.G."/>
            <person name="De Carvalho L.P.S."/>
            <person name="Shen B."/>
        </authorList>
    </citation>
    <scope>NUCLEOTIDE SEQUENCE [LARGE SCALE GENOMIC DNA]</scope>
    <source>
        <strain evidence="4 5">NPDC021253</strain>
    </source>
</reference>
<organism evidence="4 5">
    <name type="scientific">Micromonospora rubida</name>
    <dbReference type="NCBI Taxonomy" id="2697657"/>
    <lineage>
        <taxon>Bacteria</taxon>
        <taxon>Bacillati</taxon>
        <taxon>Actinomycetota</taxon>
        <taxon>Actinomycetes</taxon>
        <taxon>Micromonosporales</taxon>
        <taxon>Micromonosporaceae</taxon>
        <taxon>Micromonospora</taxon>
    </lineage>
</organism>
<dbReference type="SUPFAM" id="SSF69318">
    <property type="entry name" value="Integrin alpha N-terminal domain"/>
    <property type="match status" value="1"/>
</dbReference>